<protein>
    <submittedName>
        <fullName evidence="2">Uncharacterized protein</fullName>
    </submittedName>
</protein>
<gene>
    <name evidence="2" type="ORF">C5167_046538</name>
</gene>
<evidence type="ECO:0000256" key="1">
    <source>
        <dbReference type="SAM" id="MobiDB-lite"/>
    </source>
</evidence>
<name>A0A4Y7LGB8_PAPSO</name>
<evidence type="ECO:0000313" key="3">
    <source>
        <dbReference type="Proteomes" id="UP000316621"/>
    </source>
</evidence>
<keyword evidence="3" id="KW-1185">Reference proteome</keyword>
<accession>A0A4Y7LGB8</accession>
<sequence length="107" mass="12632">MDGVTERLAEALAQHIIRRWNSKIADSHVYLFQTFLRLLNQHRIKIHVGDRHRNAMTINTGFPNQPTIRWLLRIHDDRNYFRGEEAPNAKRTSQNSKKPDSSYKEPP</sequence>
<dbReference type="Proteomes" id="UP000316621">
    <property type="component" value="Chromosome 11"/>
</dbReference>
<evidence type="ECO:0000313" key="2">
    <source>
        <dbReference type="EMBL" id="RZC83752.1"/>
    </source>
</evidence>
<reference evidence="2 3" key="1">
    <citation type="journal article" date="2018" name="Science">
        <title>The opium poppy genome and morphinan production.</title>
        <authorList>
            <person name="Guo L."/>
            <person name="Winzer T."/>
            <person name="Yang X."/>
            <person name="Li Y."/>
            <person name="Ning Z."/>
            <person name="He Z."/>
            <person name="Teodor R."/>
            <person name="Lu Y."/>
            <person name="Bowser T.A."/>
            <person name="Graham I.A."/>
            <person name="Ye K."/>
        </authorList>
    </citation>
    <scope>NUCLEOTIDE SEQUENCE [LARGE SCALE GENOMIC DNA]</scope>
    <source>
        <strain evidence="3">cv. HN1</strain>
        <tissue evidence="2">Leaves</tissue>
    </source>
</reference>
<proteinExistence type="predicted"/>
<feature type="compositionally biased region" description="Basic and acidic residues" evidence="1">
    <location>
        <begin position="97"/>
        <end position="107"/>
    </location>
</feature>
<organism evidence="2 3">
    <name type="scientific">Papaver somniferum</name>
    <name type="common">Opium poppy</name>
    <dbReference type="NCBI Taxonomy" id="3469"/>
    <lineage>
        <taxon>Eukaryota</taxon>
        <taxon>Viridiplantae</taxon>
        <taxon>Streptophyta</taxon>
        <taxon>Embryophyta</taxon>
        <taxon>Tracheophyta</taxon>
        <taxon>Spermatophyta</taxon>
        <taxon>Magnoliopsida</taxon>
        <taxon>Ranunculales</taxon>
        <taxon>Papaveraceae</taxon>
        <taxon>Papaveroideae</taxon>
        <taxon>Papaver</taxon>
    </lineage>
</organism>
<dbReference type="AlphaFoldDB" id="A0A4Y7LGB8"/>
<feature type="region of interest" description="Disordered" evidence="1">
    <location>
        <begin position="82"/>
        <end position="107"/>
    </location>
</feature>
<dbReference type="Gramene" id="RZC83752">
    <property type="protein sequence ID" value="RZC83752"/>
    <property type="gene ID" value="C5167_046538"/>
</dbReference>
<dbReference type="EMBL" id="CM010725">
    <property type="protein sequence ID" value="RZC83752.1"/>
    <property type="molecule type" value="Genomic_DNA"/>
</dbReference>